<name>A0A1I5BJ36_9FLAO</name>
<dbReference type="InterPro" id="IPR011990">
    <property type="entry name" value="TPR-like_helical_dom_sf"/>
</dbReference>
<keyword evidence="3" id="KW-0802">TPR repeat</keyword>
<feature type="repeat" description="TPR" evidence="3">
    <location>
        <begin position="379"/>
        <end position="412"/>
    </location>
</feature>
<dbReference type="OrthoDB" id="9784036at2"/>
<accession>A0A1I5BJ36</accession>
<dbReference type="GO" id="GO:0016788">
    <property type="term" value="F:hydrolase activity, acting on ester bonds"/>
    <property type="evidence" value="ECO:0007669"/>
    <property type="project" value="TreeGrafter"/>
</dbReference>
<proteinExistence type="inferred from homology"/>
<dbReference type="InterPro" id="IPR000801">
    <property type="entry name" value="Esterase-like"/>
</dbReference>
<reference evidence="5" key="1">
    <citation type="submission" date="2016-10" db="EMBL/GenBank/DDBJ databases">
        <authorList>
            <person name="Varghese N."/>
            <person name="Submissions S."/>
        </authorList>
    </citation>
    <scope>NUCLEOTIDE SEQUENCE [LARGE SCALE GENOMIC DNA]</scope>
    <source>
        <strain evidence="5">DSM 23925</strain>
    </source>
</reference>
<dbReference type="InterPro" id="IPR019734">
    <property type="entry name" value="TPR_rpt"/>
</dbReference>
<dbReference type="Pfam" id="PF00756">
    <property type="entry name" value="Esterase"/>
    <property type="match status" value="1"/>
</dbReference>
<dbReference type="PROSITE" id="PS50005">
    <property type="entry name" value="TPR"/>
    <property type="match status" value="1"/>
</dbReference>
<sequence length="429" mass="48700">MIISLMKILIKFPHEPQQLIALICFLVFIIPNNSVSQTTQEGILNIGFTQTIHSSILNEKRTIWIHIPEAYSDSEEAYPVVYLLDGNTHFKSVVGMIEALSSKNNSIIPKLIVVGILNTDRLRDLTPKHGNKENGPNTSGGGETFMAFMQKELIPFIDKTYPTKPYRLFIGHSLGGLTVINTMLKRPEIFNSYIALDPSLWWSDSATLQEAKMILNNKKLSNETLYVAIANTMTTNMTLKNVVQDTSKQTQHIRDILEFSTQVVPKSTSELEFKYQYYPNEGHSSLPLIATYDALRYIFLWYDLDKTYIPLIINPKINETTLIKTLTDHYEIVSSKLGYTVLPPESLVNQFGYGCLRRKLFDKAEVFFKLNVKNYPNKSNVFDSLGDFYSEVGEIDKAIIAFKKAINTGKGNRYSKDKLNALLAKADRP</sequence>
<dbReference type="Proteomes" id="UP000198705">
    <property type="component" value="Unassembled WGS sequence"/>
</dbReference>
<evidence type="ECO:0000256" key="3">
    <source>
        <dbReference type="PROSITE-ProRule" id="PRU00339"/>
    </source>
</evidence>
<dbReference type="EMBL" id="FOVN01000003">
    <property type="protein sequence ID" value="SFN74768.1"/>
    <property type="molecule type" value="Genomic_DNA"/>
</dbReference>
<dbReference type="PANTHER" id="PTHR40841">
    <property type="entry name" value="SIDEROPHORE TRIACETYLFUSARININE C ESTERASE"/>
    <property type="match status" value="1"/>
</dbReference>
<dbReference type="PANTHER" id="PTHR40841:SF2">
    <property type="entry name" value="SIDEROPHORE-DEGRADING ESTERASE (EUROFUNG)"/>
    <property type="match status" value="1"/>
</dbReference>
<dbReference type="InterPro" id="IPR029058">
    <property type="entry name" value="AB_hydrolase_fold"/>
</dbReference>
<evidence type="ECO:0000313" key="5">
    <source>
        <dbReference type="Proteomes" id="UP000198705"/>
    </source>
</evidence>
<organism evidence="4 5">
    <name type="scientific">Bizionia echini</name>
    <dbReference type="NCBI Taxonomy" id="649333"/>
    <lineage>
        <taxon>Bacteria</taxon>
        <taxon>Pseudomonadati</taxon>
        <taxon>Bacteroidota</taxon>
        <taxon>Flavobacteriia</taxon>
        <taxon>Flavobacteriales</taxon>
        <taxon>Flavobacteriaceae</taxon>
        <taxon>Bizionia</taxon>
    </lineage>
</organism>
<dbReference type="AlphaFoldDB" id="A0A1I5BJ36"/>
<dbReference type="Gene3D" id="3.40.50.1820">
    <property type="entry name" value="alpha/beta hydrolase"/>
    <property type="match status" value="1"/>
</dbReference>
<comment type="similarity">
    <text evidence="1">Belongs to the esterase D family.</text>
</comment>
<dbReference type="SUPFAM" id="SSF53474">
    <property type="entry name" value="alpha/beta-Hydrolases"/>
    <property type="match status" value="1"/>
</dbReference>
<dbReference type="InterPro" id="IPR052558">
    <property type="entry name" value="Siderophore_Hydrolase_D"/>
</dbReference>
<keyword evidence="5" id="KW-1185">Reference proteome</keyword>
<keyword evidence="2" id="KW-0378">Hydrolase</keyword>
<evidence type="ECO:0000313" key="4">
    <source>
        <dbReference type="EMBL" id="SFN74768.1"/>
    </source>
</evidence>
<dbReference type="SUPFAM" id="SSF48452">
    <property type="entry name" value="TPR-like"/>
    <property type="match status" value="1"/>
</dbReference>
<protein>
    <submittedName>
        <fullName evidence="4">Uncharacterized protein</fullName>
    </submittedName>
</protein>
<gene>
    <name evidence="4" type="ORF">SAMN04487989_103168</name>
</gene>
<evidence type="ECO:0000256" key="1">
    <source>
        <dbReference type="ARBA" id="ARBA00005622"/>
    </source>
</evidence>
<evidence type="ECO:0000256" key="2">
    <source>
        <dbReference type="ARBA" id="ARBA00022801"/>
    </source>
</evidence>
<dbReference type="STRING" id="649333.SAMN04487989_103168"/>